<feature type="binding site" evidence="5">
    <location>
        <begin position="361"/>
        <end position="362"/>
    </location>
    <ligand>
        <name>S-methyl-5'-thioadenosine</name>
        <dbReference type="ChEBI" id="CHEBI:17509"/>
    </ligand>
</feature>
<feature type="domain" description="PABS" evidence="7">
    <location>
        <begin position="211"/>
        <end position="458"/>
    </location>
</feature>
<evidence type="ECO:0000256" key="3">
    <source>
        <dbReference type="ARBA" id="ARBA00023066"/>
    </source>
</evidence>
<comment type="similarity">
    <text evidence="1 5">Belongs to the spermidine/spermine synthase family.</text>
</comment>
<keyword evidence="5" id="KW-1003">Cell membrane</keyword>
<feature type="transmembrane region" description="Helical" evidence="5">
    <location>
        <begin position="21"/>
        <end position="40"/>
    </location>
</feature>
<comment type="catalytic activity">
    <reaction evidence="5">
        <text>S-adenosyl 3-(methylsulfanyl)propylamine + putrescine = S-methyl-5'-thioadenosine + spermidine + H(+)</text>
        <dbReference type="Rhea" id="RHEA:12721"/>
        <dbReference type="ChEBI" id="CHEBI:15378"/>
        <dbReference type="ChEBI" id="CHEBI:17509"/>
        <dbReference type="ChEBI" id="CHEBI:57443"/>
        <dbReference type="ChEBI" id="CHEBI:57834"/>
        <dbReference type="ChEBI" id="CHEBI:326268"/>
        <dbReference type="EC" id="2.5.1.16"/>
    </reaction>
</comment>
<feature type="transmembrane region" description="Helical" evidence="5">
    <location>
        <begin position="116"/>
        <end position="136"/>
    </location>
</feature>
<keyword evidence="5" id="KW-0812">Transmembrane</keyword>
<keyword evidence="5" id="KW-1133">Transmembrane helix</keyword>
<feature type="transmembrane region" description="Helical" evidence="5">
    <location>
        <begin position="148"/>
        <end position="171"/>
    </location>
</feature>
<feature type="transmembrane region" description="Helical" evidence="5">
    <location>
        <begin position="209"/>
        <end position="227"/>
    </location>
</feature>
<feature type="binding site" evidence="5">
    <location>
        <position position="252"/>
    </location>
    <ligand>
        <name>S-methyl-5'-thioadenosine</name>
        <dbReference type="ChEBI" id="CHEBI:17509"/>
    </ligand>
</feature>
<comment type="pathway">
    <text evidence="5">Amine and polyamine biosynthesis; spermidine biosynthesis; spermidine from putrescine: step 1/1.</text>
</comment>
<feature type="transmembrane region" description="Helical" evidence="5">
    <location>
        <begin position="60"/>
        <end position="78"/>
    </location>
</feature>
<dbReference type="GO" id="GO:0005886">
    <property type="term" value="C:plasma membrane"/>
    <property type="evidence" value="ECO:0007669"/>
    <property type="project" value="UniProtKB-SubCell"/>
</dbReference>
<protein>
    <recommendedName>
        <fullName evidence="5">Polyamine aminopropyltransferase</fullName>
    </recommendedName>
    <alternativeName>
        <fullName evidence="5">Putrescine aminopropyltransferase</fullName>
        <shortName evidence="5">PAPT</shortName>
    </alternativeName>
    <alternativeName>
        <fullName evidence="5">Spermidine synthase</fullName>
        <shortName evidence="5">SPDS</shortName>
        <shortName evidence="5">SPDSY</shortName>
        <ecNumber evidence="5">2.5.1.16</ecNumber>
    </alternativeName>
</protein>
<feature type="transmembrane region" description="Helical" evidence="5">
    <location>
        <begin position="90"/>
        <end position="110"/>
    </location>
</feature>
<dbReference type="GO" id="GO:0010487">
    <property type="term" value="F:thermospermine synthase activity"/>
    <property type="evidence" value="ECO:0007669"/>
    <property type="project" value="UniProtKB-ARBA"/>
</dbReference>
<dbReference type="NCBIfam" id="NF037959">
    <property type="entry name" value="MFS_SpdSyn"/>
    <property type="match status" value="1"/>
</dbReference>
<dbReference type="AlphaFoldDB" id="A0A7K1TID5"/>
<dbReference type="InterPro" id="IPR001045">
    <property type="entry name" value="Spermi_synthase"/>
</dbReference>
<feature type="binding site" evidence="5">
    <location>
        <position position="327"/>
    </location>
    <ligand>
        <name>S-methyl-5'-thioadenosine</name>
        <dbReference type="ChEBI" id="CHEBI:17509"/>
    </ligand>
</feature>
<evidence type="ECO:0000256" key="4">
    <source>
        <dbReference type="ARBA" id="ARBA00023115"/>
    </source>
</evidence>
<evidence type="ECO:0000256" key="5">
    <source>
        <dbReference type="HAMAP-Rule" id="MF_00198"/>
    </source>
</evidence>
<dbReference type="GO" id="GO:0008295">
    <property type="term" value="P:spermidine biosynthetic process"/>
    <property type="evidence" value="ECO:0007669"/>
    <property type="project" value="UniProtKB-UniRule"/>
</dbReference>
<comment type="caution">
    <text evidence="8">The sequence shown here is derived from an EMBL/GenBank/DDBJ whole genome shotgun (WGS) entry which is preliminary data.</text>
</comment>
<feature type="binding site" evidence="5">
    <location>
        <position position="283"/>
    </location>
    <ligand>
        <name>spermidine</name>
        <dbReference type="ChEBI" id="CHEBI:57834"/>
    </ligand>
</feature>
<dbReference type="Gene3D" id="3.40.50.150">
    <property type="entry name" value="Vaccinia Virus protein VP39"/>
    <property type="match status" value="1"/>
</dbReference>
<keyword evidence="2 5" id="KW-0808">Transferase</keyword>
<dbReference type="PROSITE" id="PS51006">
    <property type="entry name" value="PABS_2"/>
    <property type="match status" value="1"/>
</dbReference>
<evidence type="ECO:0000256" key="6">
    <source>
        <dbReference type="PROSITE-ProRule" id="PRU00354"/>
    </source>
</evidence>
<evidence type="ECO:0000313" key="8">
    <source>
        <dbReference type="EMBL" id="MVN78174.1"/>
    </source>
</evidence>
<keyword evidence="5" id="KW-0472">Membrane</keyword>
<comment type="caution">
    <text evidence="5">Lacks conserved residue(s) required for the propagation of feature annotation.</text>
</comment>
<evidence type="ECO:0000256" key="2">
    <source>
        <dbReference type="ARBA" id="ARBA00022679"/>
    </source>
</evidence>
<keyword evidence="3 5" id="KW-0745">Spermidine biosynthesis</keyword>
<sequence length="520" mass="57518">MRRRRARAAQQLAPAGAPRPAILLGSVAVIATCGLLYELIAGTLASYLLGDSVTQFSTVIGVYLFSMGVGSWLSRYLGGPLLRWFIRLEILVGLVGGASAPLLFGLFAHVGSFRVLLYGLVGLLGALVGLEIPLLLRILQGRLAFKELVARVFTFDYVGSLLAAVIFPLVLVPRLGLVRTALLFGALNVVVAGVSLLGFDETRPYRRRYLALIILALLALGVGVVGAERIQRYAEGEVFQDTVIYAQSTPYQRLVLTGNHRGELRLFLNGNLQFSSADEYRYHEALVHPAMQDRPRAHRILVLGGGDGLAVRELLKYPQVQHIRLVDLDPAMTRLFRSNQLLRELNHNSLLSSKVEVHNTDAYAWIRQDTARYDVVLVDFPDPGNYSIGKLYTTAFYQTLRQRLRPGGLVVVQATSPYVARRAYWCVVHTLAASGFSAVPYHAYVPSFGEWGYVLAQAAPGTWRPDGGPLPAGLRFATPQVINEMRRFPPDMSEVPTDINQLNNQALVRYFEEEWGPYGQ</sequence>
<dbReference type="NCBIfam" id="NF002956">
    <property type="entry name" value="PRK03612.1"/>
    <property type="match status" value="1"/>
</dbReference>
<proteinExistence type="inferred from homology"/>
<evidence type="ECO:0000313" key="9">
    <source>
        <dbReference type="Proteomes" id="UP000441336"/>
    </source>
</evidence>
<reference evidence="8 9" key="1">
    <citation type="submission" date="2019-12" db="EMBL/GenBank/DDBJ databases">
        <title>Hymenobacter sp. HMF4947 Genome sequencing and assembly.</title>
        <authorList>
            <person name="Kang H."/>
            <person name="Cha I."/>
            <person name="Kim H."/>
            <person name="Joh K."/>
        </authorList>
    </citation>
    <scope>NUCLEOTIDE SEQUENCE [LARGE SCALE GENOMIC DNA]</scope>
    <source>
        <strain evidence="8 9">HMF4947</strain>
    </source>
</reference>
<dbReference type="InterPro" id="IPR029063">
    <property type="entry name" value="SAM-dependent_MTases_sf"/>
</dbReference>
<keyword evidence="4 5" id="KW-0620">Polyamine biosynthesis</keyword>
<dbReference type="Pfam" id="PF01564">
    <property type="entry name" value="Spermine_synth"/>
    <property type="match status" value="1"/>
</dbReference>
<dbReference type="GO" id="GO:0004766">
    <property type="term" value="F:spermidine synthase activity"/>
    <property type="evidence" value="ECO:0007669"/>
    <property type="project" value="UniProtKB-UniRule"/>
</dbReference>
<feature type="transmembrane region" description="Helical" evidence="5">
    <location>
        <begin position="177"/>
        <end position="197"/>
    </location>
</feature>
<dbReference type="EMBL" id="WQKZ01000004">
    <property type="protein sequence ID" value="MVN78174.1"/>
    <property type="molecule type" value="Genomic_DNA"/>
</dbReference>
<organism evidence="8 9">
    <name type="scientific">Hymenobacter ginkgonis</name>
    <dbReference type="NCBI Taxonomy" id="2682976"/>
    <lineage>
        <taxon>Bacteria</taxon>
        <taxon>Pseudomonadati</taxon>
        <taxon>Bacteroidota</taxon>
        <taxon>Cytophagia</taxon>
        <taxon>Cytophagales</taxon>
        <taxon>Hymenobacteraceae</taxon>
        <taxon>Hymenobacter</taxon>
    </lineage>
</organism>
<feature type="binding site" evidence="5">
    <location>
        <position position="307"/>
    </location>
    <ligand>
        <name>spermidine</name>
        <dbReference type="ChEBI" id="CHEBI:57834"/>
    </ligand>
</feature>
<dbReference type="HAMAP" id="MF_00198">
    <property type="entry name" value="Spermidine_synth"/>
    <property type="match status" value="1"/>
</dbReference>
<dbReference type="UniPathway" id="UPA00248">
    <property type="reaction ID" value="UER00314"/>
</dbReference>
<comment type="function">
    <text evidence="5">Catalyzes the irreversible transfer of a propylamine group from the amino donor S-adenosylmethioninamine (decarboxy-AdoMet) to putrescine (1,4-diaminobutane) to yield spermidine.</text>
</comment>
<dbReference type="InterPro" id="IPR030374">
    <property type="entry name" value="PABS"/>
</dbReference>
<evidence type="ECO:0000259" key="7">
    <source>
        <dbReference type="PROSITE" id="PS51006"/>
    </source>
</evidence>
<dbReference type="PROSITE" id="PS01330">
    <property type="entry name" value="PABS_1"/>
    <property type="match status" value="1"/>
</dbReference>
<keyword evidence="9" id="KW-1185">Reference proteome</keyword>
<dbReference type="PANTHER" id="PTHR43317">
    <property type="entry name" value="THERMOSPERMINE SYNTHASE ACAULIS5"/>
    <property type="match status" value="1"/>
</dbReference>
<accession>A0A7K1TID5</accession>
<feature type="active site" description="Proton acceptor" evidence="5 6">
    <location>
        <position position="379"/>
    </location>
</feature>
<comment type="subcellular location">
    <subcellularLocation>
        <location evidence="5">Cell membrane</location>
        <topology evidence="5">Multi-pass membrane protein</topology>
    </subcellularLocation>
</comment>
<dbReference type="InterPro" id="IPR030373">
    <property type="entry name" value="PABS_CS"/>
</dbReference>
<name>A0A7K1TID5_9BACT</name>
<dbReference type="CDD" id="cd02440">
    <property type="entry name" value="AdoMet_MTases"/>
    <property type="match status" value="1"/>
</dbReference>
<dbReference type="PANTHER" id="PTHR43317:SF1">
    <property type="entry name" value="THERMOSPERMINE SYNTHASE ACAULIS5"/>
    <property type="match status" value="1"/>
</dbReference>
<dbReference type="SUPFAM" id="SSF53335">
    <property type="entry name" value="S-adenosyl-L-methionine-dependent methyltransferases"/>
    <property type="match status" value="1"/>
</dbReference>
<dbReference type="EC" id="2.5.1.16" evidence="5"/>
<evidence type="ECO:0000256" key="1">
    <source>
        <dbReference type="ARBA" id="ARBA00007867"/>
    </source>
</evidence>
<dbReference type="FunFam" id="3.40.50.150:FF:000088">
    <property type="entry name" value="Polyamine aminopropyltransferase"/>
    <property type="match status" value="1"/>
</dbReference>
<dbReference type="Proteomes" id="UP000441336">
    <property type="component" value="Unassembled WGS sequence"/>
</dbReference>
<comment type="subunit">
    <text evidence="5">Homodimer or homotetramer.</text>
</comment>
<gene>
    <name evidence="5" type="primary">speE</name>
    <name evidence="8" type="ORF">GO988_17740</name>
</gene>